<protein>
    <submittedName>
        <fullName evidence="1">Uncharacterized protein</fullName>
    </submittedName>
</protein>
<proteinExistence type="predicted"/>
<gene>
    <name evidence="1" type="primary">Acey_s0068.g233</name>
    <name evidence="1" type="ORF">Y032_0068g233</name>
</gene>
<evidence type="ECO:0000313" key="2">
    <source>
        <dbReference type="Proteomes" id="UP000024635"/>
    </source>
</evidence>
<dbReference type="AlphaFoldDB" id="A0A016TYX3"/>
<dbReference type="Proteomes" id="UP000024635">
    <property type="component" value="Unassembled WGS sequence"/>
</dbReference>
<organism evidence="1 2">
    <name type="scientific">Ancylostoma ceylanicum</name>
    <dbReference type="NCBI Taxonomy" id="53326"/>
    <lineage>
        <taxon>Eukaryota</taxon>
        <taxon>Metazoa</taxon>
        <taxon>Ecdysozoa</taxon>
        <taxon>Nematoda</taxon>
        <taxon>Chromadorea</taxon>
        <taxon>Rhabditida</taxon>
        <taxon>Rhabditina</taxon>
        <taxon>Rhabditomorpha</taxon>
        <taxon>Strongyloidea</taxon>
        <taxon>Ancylostomatidae</taxon>
        <taxon>Ancylostomatinae</taxon>
        <taxon>Ancylostoma</taxon>
    </lineage>
</organism>
<accession>A0A016TYX3</accession>
<sequence length="110" mass="13043">MRKGFPDPSALRLDETTLENTDEYIYLWRLINMNYLKPKIIRRRRAAWAAYNTNEPAVPEITNRKMRDKLFNSTVVPALRCGIETWMLTESMEARLKTMRVPKEIWSATH</sequence>
<dbReference type="EMBL" id="JARK01001404">
    <property type="protein sequence ID" value="EYC07981.1"/>
    <property type="molecule type" value="Genomic_DNA"/>
</dbReference>
<comment type="caution">
    <text evidence="1">The sequence shown here is derived from an EMBL/GenBank/DDBJ whole genome shotgun (WGS) entry which is preliminary data.</text>
</comment>
<keyword evidence="2" id="KW-1185">Reference proteome</keyword>
<evidence type="ECO:0000313" key="1">
    <source>
        <dbReference type="EMBL" id="EYC07981.1"/>
    </source>
</evidence>
<name>A0A016TYX3_9BILA</name>
<reference evidence="2" key="1">
    <citation type="journal article" date="2015" name="Nat. Genet.">
        <title>The genome and transcriptome of the zoonotic hookworm Ancylostoma ceylanicum identify infection-specific gene families.</title>
        <authorList>
            <person name="Schwarz E.M."/>
            <person name="Hu Y."/>
            <person name="Antoshechkin I."/>
            <person name="Miller M.M."/>
            <person name="Sternberg P.W."/>
            <person name="Aroian R.V."/>
        </authorList>
    </citation>
    <scope>NUCLEOTIDE SEQUENCE</scope>
    <source>
        <strain evidence="2">HY135</strain>
    </source>
</reference>